<dbReference type="AlphaFoldDB" id="A0A1C4CZ59"/>
<organism evidence="1 2">
    <name type="scientific">Gilliamella intestini</name>
    <dbReference type="NCBI Taxonomy" id="1798183"/>
    <lineage>
        <taxon>Bacteria</taxon>
        <taxon>Pseudomonadati</taxon>
        <taxon>Pseudomonadota</taxon>
        <taxon>Gammaproteobacteria</taxon>
        <taxon>Orbales</taxon>
        <taxon>Orbaceae</taxon>
        <taxon>Gilliamella</taxon>
    </lineage>
</organism>
<evidence type="ECO:0000313" key="2">
    <source>
        <dbReference type="Proteomes" id="UP000199698"/>
    </source>
</evidence>
<dbReference type="OrthoDB" id="9889117at2"/>
<proteinExistence type="predicted"/>
<evidence type="ECO:0000313" key="1">
    <source>
        <dbReference type="EMBL" id="SCC24413.1"/>
    </source>
</evidence>
<dbReference type="Proteomes" id="UP000199698">
    <property type="component" value="Unassembled WGS sequence"/>
</dbReference>
<dbReference type="EMBL" id="FMBA01000054">
    <property type="protein sequence ID" value="SCC24413.1"/>
    <property type="molecule type" value="Genomic_DNA"/>
</dbReference>
<reference evidence="2" key="1">
    <citation type="submission" date="2016-08" db="EMBL/GenBank/DDBJ databases">
        <authorList>
            <person name="Varghese N."/>
            <person name="Submissions Spin"/>
        </authorList>
    </citation>
    <scope>NUCLEOTIDE SEQUENCE [LARGE SCALE GENOMIC DNA]</scope>
    <source>
        <strain evidence="2">R-53144</strain>
    </source>
</reference>
<gene>
    <name evidence="1" type="ORF">GA0061080_10549</name>
</gene>
<protein>
    <recommendedName>
        <fullName evidence="3">Lipoprotein</fullName>
    </recommendedName>
</protein>
<name>A0A1C4CZ59_9GAMM</name>
<dbReference type="PROSITE" id="PS51257">
    <property type="entry name" value="PROKAR_LIPOPROTEIN"/>
    <property type="match status" value="1"/>
</dbReference>
<accession>A0A1C4CZ59</accession>
<keyword evidence="2" id="KW-1185">Reference proteome</keyword>
<evidence type="ECO:0008006" key="3">
    <source>
        <dbReference type="Google" id="ProtNLM"/>
    </source>
</evidence>
<dbReference type="RefSeq" id="WP_091125264.1">
    <property type="nucleotide sequence ID" value="NZ_FMBA01000054.1"/>
</dbReference>
<sequence length="172" mass="20129">MKLLSYKSIIFTTTIILLTGCGNNYASSLRKKAKIEINDTVTKYCEANHYSFCEIYARCYNNVFSYLYLATTDKLKFISEITNDPQYSPNKTMDIVYSKLKDSESKLKNSKEKSEEDLISRYYYNSILYPHNKCSSIIGAKQYDISRHNNIIQKSLDSMRSWMMVEKNYNNL</sequence>